<feature type="domain" description="Peptidase M50" evidence="14">
    <location>
        <begin position="2"/>
        <end position="196"/>
    </location>
</feature>
<evidence type="ECO:0000256" key="9">
    <source>
        <dbReference type="ARBA" id="ARBA00022833"/>
    </source>
</evidence>
<gene>
    <name evidence="15" type="ORF">MNBD_NITROSPINAE02-708</name>
</gene>
<dbReference type="InterPro" id="IPR008915">
    <property type="entry name" value="Peptidase_M50"/>
</dbReference>
<feature type="transmembrane region" description="Helical" evidence="13">
    <location>
        <begin position="129"/>
        <end position="154"/>
    </location>
</feature>
<keyword evidence="10 13" id="KW-1133">Transmembrane helix</keyword>
<evidence type="ECO:0000256" key="13">
    <source>
        <dbReference type="SAM" id="Phobius"/>
    </source>
</evidence>
<dbReference type="GO" id="GO:0006508">
    <property type="term" value="P:proteolysis"/>
    <property type="evidence" value="ECO:0007669"/>
    <property type="project" value="UniProtKB-KW"/>
</dbReference>
<keyword evidence="7" id="KW-0479">Metal-binding</keyword>
<evidence type="ECO:0000256" key="11">
    <source>
        <dbReference type="ARBA" id="ARBA00023049"/>
    </source>
</evidence>
<evidence type="ECO:0000256" key="4">
    <source>
        <dbReference type="ARBA" id="ARBA00022475"/>
    </source>
</evidence>
<dbReference type="Pfam" id="PF02163">
    <property type="entry name" value="Peptidase_M50"/>
    <property type="match status" value="1"/>
</dbReference>
<evidence type="ECO:0000256" key="1">
    <source>
        <dbReference type="ARBA" id="ARBA00001947"/>
    </source>
</evidence>
<evidence type="ECO:0000256" key="8">
    <source>
        <dbReference type="ARBA" id="ARBA00022801"/>
    </source>
</evidence>
<keyword evidence="11 15" id="KW-0482">Metalloprotease</keyword>
<evidence type="ECO:0000256" key="3">
    <source>
        <dbReference type="ARBA" id="ARBA00007931"/>
    </source>
</evidence>
<organism evidence="15">
    <name type="scientific">hydrothermal vent metagenome</name>
    <dbReference type="NCBI Taxonomy" id="652676"/>
    <lineage>
        <taxon>unclassified sequences</taxon>
        <taxon>metagenomes</taxon>
        <taxon>ecological metagenomes</taxon>
    </lineage>
</organism>
<dbReference type="PANTHER" id="PTHR35864">
    <property type="entry name" value="ZINC METALLOPROTEASE MJ0611-RELATED"/>
    <property type="match status" value="1"/>
</dbReference>
<dbReference type="GO" id="GO:0008237">
    <property type="term" value="F:metallopeptidase activity"/>
    <property type="evidence" value="ECO:0007669"/>
    <property type="project" value="UniProtKB-KW"/>
</dbReference>
<evidence type="ECO:0000256" key="6">
    <source>
        <dbReference type="ARBA" id="ARBA00022692"/>
    </source>
</evidence>
<dbReference type="InterPro" id="IPR044537">
    <property type="entry name" value="Rip2-like"/>
</dbReference>
<comment type="similarity">
    <text evidence="3">Belongs to the peptidase M50B family.</text>
</comment>
<dbReference type="GO" id="GO:0005886">
    <property type="term" value="C:plasma membrane"/>
    <property type="evidence" value="ECO:0007669"/>
    <property type="project" value="UniProtKB-SubCell"/>
</dbReference>
<accession>A0A3B1CEQ2</accession>
<feature type="transmembrane region" description="Helical" evidence="13">
    <location>
        <begin position="84"/>
        <end position="109"/>
    </location>
</feature>
<keyword evidence="12 13" id="KW-0472">Membrane</keyword>
<dbReference type="AlphaFoldDB" id="A0A3B1CEQ2"/>
<keyword evidence="6 13" id="KW-0812">Transmembrane</keyword>
<evidence type="ECO:0000256" key="7">
    <source>
        <dbReference type="ARBA" id="ARBA00022723"/>
    </source>
</evidence>
<keyword evidence="9" id="KW-0862">Zinc</keyword>
<evidence type="ECO:0000313" key="15">
    <source>
        <dbReference type="EMBL" id="VAX22544.1"/>
    </source>
</evidence>
<evidence type="ECO:0000256" key="2">
    <source>
        <dbReference type="ARBA" id="ARBA00004651"/>
    </source>
</evidence>
<feature type="transmembrane region" description="Helical" evidence="13">
    <location>
        <begin position="41"/>
        <end position="64"/>
    </location>
</feature>
<protein>
    <submittedName>
        <fullName evidence="15">FIG004556: membrane metalloprotease</fullName>
    </submittedName>
</protein>
<keyword evidence="4" id="KW-1003">Cell membrane</keyword>
<dbReference type="PANTHER" id="PTHR35864:SF1">
    <property type="entry name" value="ZINC METALLOPROTEASE YWHC-RELATED"/>
    <property type="match status" value="1"/>
</dbReference>
<evidence type="ECO:0000256" key="5">
    <source>
        <dbReference type="ARBA" id="ARBA00022670"/>
    </source>
</evidence>
<evidence type="ECO:0000259" key="14">
    <source>
        <dbReference type="Pfam" id="PF02163"/>
    </source>
</evidence>
<comment type="cofactor">
    <cofactor evidence="1">
        <name>Zn(2+)</name>
        <dbReference type="ChEBI" id="CHEBI:29105"/>
    </cofactor>
</comment>
<keyword evidence="5 15" id="KW-0645">Protease</keyword>
<feature type="transmembrane region" description="Helical" evidence="13">
    <location>
        <begin position="186"/>
        <end position="207"/>
    </location>
</feature>
<comment type="subcellular location">
    <subcellularLocation>
        <location evidence="2">Cell membrane</location>
        <topology evidence="2">Multi-pass membrane protein</topology>
    </subcellularLocation>
</comment>
<evidence type="ECO:0000256" key="10">
    <source>
        <dbReference type="ARBA" id="ARBA00022989"/>
    </source>
</evidence>
<proteinExistence type="inferred from homology"/>
<keyword evidence="8" id="KW-0378">Hydrolase</keyword>
<dbReference type="GO" id="GO:0046872">
    <property type="term" value="F:metal ion binding"/>
    <property type="evidence" value="ECO:0007669"/>
    <property type="project" value="UniProtKB-KW"/>
</dbReference>
<dbReference type="CDD" id="cd06158">
    <property type="entry name" value="S2P-M50_like_1"/>
    <property type="match status" value="1"/>
</dbReference>
<evidence type="ECO:0000256" key="12">
    <source>
        <dbReference type="ARBA" id="ARBA00023136"/>
    </source>
</evidence>
<sequence>MAIPVILAVALHEVAHGYVAYLKGDDTAKKMGRLTINPLAHIDLFGTVLLPILFYMTAGFLFAFAKPVPVNFHNLRDPKRDMALVAAAGPAVNILLAIVSALLFKFFGFLNPDSMSEFYTNLMGKTEGIGGTFAVPVLYMLYFSVTLNVVLAVINMIPIPPADGGRVVIGFLPDKQAAIYSRIEPIGLIILILILFLNPFNILGVTIEPLIKFMLGLLLF</sequence>
<dbReference type="InterPro" id="IPR052348">
    <property type="entry name" value="Metallopeptidase_M50B"/>
</dbReference>
<dbReference type="EMBL" id="UOGE01000077">
    <property type="protein sequence ID" value="VAX22544.1"/>
    <property type="molecule type" value="Genomic_DNA"/>
</dbReference>
<reference evidence="15" key="1">
    <citation type="submission" date="2018-06" db="EMBL/GenBank/DDBJ databases">
        <authorList>
            <person name="Zhirakovskaya E."/>
        </authorList>
    </citation>
    <scope>NUCLEOTIDE SEQUENCE</scope>
</reference>
<name>A0A3B1CEQ2_9ZZZZ</name>